<keyword evidence="1" id="KW-0880">Kelch repeat</keyword>
<dbReference type="VEuPathDB" id="FungiDB:RhiirFUN_017802"/>
<accession>A0A2N0RBM6</accession>
<dbReference type="VEuPathDB" id="FungiDB:RhiirFUN_010409"/>
<dbReference type="PANTHER" id="PTHR46093:SF18">
    <property type="entry name" value="FIBRONECTIN TYPE-III DOMAIN-CONTAINING PROTEIN"/>
    <property type="match status" value="1"/>
</dbReference>
<dbReference type="VEuPathDB" id="FungiDB:FUN_000410"/>
<protein>
    <recommendedName>
        <fullName evidence="4">Transposable element P transposase-like RNase H domain-containing protein</fullName>
    </recommendedName>
</protein>
<keyword evidence="3" id="KW-0472">Membrane</keyword>
<proteinExistence type="predicted"/>
<organism evidence="5 6">
    <name type="scientific">Rhizophagus irregularis</name>
    <dbReference type="NCBI Taxonomy" id="588596"/>
    <lineage>
        <taxon>Eukaryota</taxon>
        <taxon>Fungi</taxon>
        <taxon>Fungi incertae sedis</taxon>
        <taxon>Mucoromycota</taxon>
        <taxon>Glomeromycotina</taxon>
        <taxon>Glomeromycetes</taxon>
        <taxon>Glomerales</taxon>
        <taxon>Glomeraceae</taxon>
        <taxon>Rhizophagus</taxon>
    </lineage>
</organism>
<evidence type="ECO:0000259" key="4">
    <source>
        <dbReference type="Pfam" id="PF21787"/>
    </source>
</evidence>
<dbReference type="SUPFAM" id="SSF117281">
    <property type="entry name" value="Kelch motif"/>
    <property type="match status" value="1"/>
</dbReference>
<evidence type="ECO:0000313" key="6">
    <source>
        <dbReference type="Proteomes" id="UP000232688"/>
    </source>
</evidence>
<keyword evidence="3" id="KW-1133">Transmembrane helix</keyword>
<evidence type="ECO:0000313" key="5">
    <source>
        <dbReference type="EMBL" id="PKC60692.1"/>
    </source>
</evidence>
<dbReference type="Pfam" id="PF24681">
    <property type="entry name" value="Kelch_KLHDC2_KLHL20_DRC7"/>
    <property type="match status" value="1"/>
</dbReference>
<reference evidence="5 6" key="1">
    <citation type="submission" date="2017-10" db="EMBL/GenBank/DDBJ databases">
        <title>Extensive intraspecific genome diversity in a model arbuscular mycorrhizal fungus.</title>
        <authorList>
            <person name="Chen E.C.H."/>
            <person name="Morin E."/>
            <person name="Baudet D."/>
            <person name="Noel J."/>
            <person name="Ndikumana S."/>
            <person name="Charron P."/>
            <person name="St-Onge C."/>
            <person name="Giorgi J."/>
            <person name="Grigoriev I.V."/>
            <person name="Roux C."/>
            <person name="Martin F.M."/>
            <person name="Corradi N."/>
        </authorList>
    </citation>
    <scope>NUCLEOTIDE SEQUENCE [LARGE SCALE GENOMIC DNA]</scope>
    <source>
        <strain evidence="5 6">A1</strain>
    </source>
</reference>
<dbReference type="VEuPathDB" id="FungiDB:RhiirA1_467687"/>
<dbReference type="EMBL" id="LLXH01001107">
    <property type="protein sequence ID" value="PKC60692.1"/>
    <property type="molecule type" value="Genomic_DNA"/>
</dbReference>
<evidence type="ECO:0000256" key="2">
    <source>
        <dbReference type="ARBA" id="ARBA00022737"/>
    </source>
</evidence>
<gene>
    <name evidence="5" type="ORF">RhiirA1_467687</name>
</gene>
<dbReference type="InterPro" id="IPR015915">
    <property type="entry name" value="Kelch-typ_b-propeller"/>
</dbReference>
<feature type="domain" description="Transposable element P transposase-like RNase H" evidence="4">
    <location>
        <begin position="808"/>
        <end position="883"/>
    </location>
</feature>
<dbReference type="InterPro" id="IPR048365">
    <property type="entry name" value="TNP-like_RNaseH_N"/>
</dbReference>
<evidence type="ECO:0000256" key="3">
    <source>
        <dbReference type="SAM" id="Phobius"/>
    </source>
</evidence>
<evidence type="ECO:0000256" key="1">
    <source>
        <dbReference type="ARBA" id="ARBA00022441"/>
    </source>
</evidence>
<dbReference type="PANTHER" id="PTHR46093">
    <property type="entry name" value="ACYL-COA-BINDING DOMAIN-CONTAINING PROTEIN 5"/>
    <property type="match status" value="1"/>
</dbReference>
<reference evidence="5 6" key="2">
    <citation type="submission" date="2017-10" db="EMBL/GenBank/DDBJ databases">
        <title>Genome analyses suggest a sexual origin of heterokaryosis in a supposedly ancient asexual fungus.</title>
        <authorList>
            <person name="Corradi N."/>
            <person name="Sedzielewska K."/>
            <person name="Noel J."/>
            <person name="Charron P."/>
            <person name="Farinelli L."/>
            <person name="Marton T."/>
            <person name="Kruger M."/>
            <person name="Pelin A."/>
            <person name="Brachmann A."/>
            <person name="Corradi N."/>
        </authorList>
    </citation>
    <scope>NUCLEOTIDE SEQUENCE [LARGE SCALE GENOMIC DNA]</scope>
    <source>
        <strain evidence="5 6">A1</strain>
    </source>
</reference>
<dbReference type="VEuPathDB" id="FungiDB:FUN_007486"/>
<keyword evidence="3" id="KW-0812">Transmembrane</keyword>
<dbReference type="VEuPathDB" id="FungiDB:RhiirFUN_010410"/>
<dbReference type="Gene3D" id="2.120.10.80">
    <property type="entry name" value="Kelch-type beta propeller"/>
    <property type="match status" value="2"/>
</dbReference>
<keyword evidence="2" id="KW-0677">Repeat</keyword>
<feature type="transmembrane region" description="Helical" evidence="3">
    <location>
        <begin position="379"/>
        <end position="401"/>
    </location>
</feature>
<sequence length="1518" mass="173883">MKIIILVTKLIIIVIITIITFTIAQPANIRCCHGSTIADNKLYIGGGLTGAGEDIFTDDFFSLDLTVSFSTLSPTDMPYKENPNVLVKCNGHTLVYAVTKNGGMIFLFGGFRSEPKGSAIYGYSLELNAWSEVIPTNGVNMPVESTTKIVGVTDSSLNNIYVFDNATMYVYDALQKSLYIAPDLAPYQIYYYATVMLSTDEIAYIGGGKRDNNDNQNNIPMDQILLYNTKISTWSTKTAKVSDGVVPSPRKGHSASIAPDGRIFIYGGFDGDENAIESTGSYPVFAVLEYNNGEFAWSSPQLFGQLYQFRIYHSSHIFGNNLIISFGRNLTHNRLNTIDIIDISNRDNYKVITDFVPPGYVSSTPSPSPSSSSSSKNSIIIASVVVSVGSLIIIGCTYYFIRRYRYRNVIPTPSSGYKDPYYESQKDLQDKTFYIFDKKTNEKFDTFASWIKFLKIKKIFSGERSALATIFFEPNSSGSNLASLLRTRQTPYWKNNKSANIAEVTLLIKSFKTSKQDVKKINEIETGIATERTLSEIEKTICYISVAKICMGQKTEGFEKVVQLRGTHLVRNQKNSNNVHEPFAILENQNQPHEAYRRLDCYLLVAEINICENCKKLKDTGRRRKKVLEELYRIAQDISRKVVKNEIDLSSLNPIFQELIRVQSGKANEIRYHPMFMRWAISVYSRAGHAAYEAMKSIMRLPSISLIKTYINESQQHLGWQDKTACHILEKISIENIGDYGRIGFFSHDSFKIQKNLILIIGLLWSQQDNCYVGYLDFENEKEELQSFAMQCEKELQTVNNSSLPTNLKDYDRNLATQVHQIVWHSATCNFAYPIAYYGINTLTAHEINKILFHLAANLECIGIHTCGSVCDGAGENRNHIKSFDWWASFWSVGDIVEVNIGKNNYERARIISTNLDRSKFTVCLLDPSFSNEFQVNRNSLRQPMPTKQNWNINDFCEFKSPKDNKWHTAIITNIGSETQTFIVTILSNKEKWNMVNKSQNIYIRPLYDTQTHWTNYKIINPITSTPCHIRENQNQSIREIMIDGNEVSWHHIQGVYDYTVQNSTAKITRLTKRHLGGDSSTQTLKGYGHALNKFQVTAKITTEIQSLNYGKSNHAGMELNCLTRYDYRKKTSKISKDKNIHPTLSSHLIRLSSISPFTRQIFENLLMNDLFMGKIETPPSSFSNEVNQQNQTILLLQKERQQLFDLCLYDDRIISLLEKWKNNVKDIALKSIPNKKGSLWMTVWVSHLEISLNNYLCSGIWFSEFQEIISQNHSATRRLVAYFLIHEVIEVTFKENFRKNKNIQEHADPTLIPKVITLNQAESLKFSYIIGWVLFKLLKRDHVMNSHPKFQVMHTLLKAHCEEKVEYMPETKSQITNIIPRPEFTQFMYYLESLIIELFEKHNELGPNILCYVKNSLLVNLSLNQMFITTLKSNNITGVELEDEEFGFIYERCVTIYMKSRQKTWRDVNNYIPEKGTASLRESLKTMRSNNLTTENKKPLMKKANLPTDPAHVLEQF</sequence>
<dbReference type="Proteomes" id="UP000232688">
    <property type="component" value="Unassembled WGS sequence"/>
</dbReference>
<name>A0A2N0RBM6_9GLOM</name>
<dbReference type="VEuPathDB" id="FungiDB:FUN_013054"/>
<comment type="caution">
    <text evidence="5">The sequence shown here is derived from an EMBL/GenBank/DDBJ whole genome shotgun (WGS) entry which is preliminary data.</text>
</comment>
<dbReference type="Pfam" id="PF21787">
    <property type="entry name" value="TNP-like_RNaseH_N"/>
    <property type="match status" value="1"/>
</dbReference>